<evidence type="ECO:0000313" key="3">
    <source>
        <dbReference type="Proteomes" id="UP000053660"/>
    </source>
</evidence>
<dbReference type="Proteomes" id="UP000053660">
    <property type="component" value="Unassembled WGS sequence"/>
</dbReference>
<protein>
    <submittedName>
        <fullName evidence="2">Uncharacterized protein</fullName>
    </submittedName>
</protein>
<dbReference type="EMBL" id="KN551526">
    <property type="protein sequence ID" value="KHJ92163.1"/>
    <property type="molecule type" value="Genomic_DNA"/>
</dbReference>
<keyword evidence="3" id="KW-1185">Reference proteome</keyword>
<dbReference type="AlphaFoldDB" id="A0A0B1T3Q6"/>
<gene>
    <name evidence="2" type="ORF">OESDEN_07956</name>
</gene>
<proteinExistence type="predicted"/>
<dbReference type="OrthoDB" id="5857939at2759"/>
<sequence length="195" mass="21701">MHESRSGGAVEGAAPTGQQHLFPIPEMTHLDNDKGNCLRAKLLHRSHTAERIARNWTSVFTHNYAREISCFGTPPRDVAVFSSKPDRDDVGSWIHSLKRARSDDRIPLIDCMDAESSGDSVFDVGMESAESSASAEENRRSDSGCSSEKIAKNNAKEDITKSCGTKFIQPLNPLLLYDQPRREKVNCWLQSAHFL</sequence>
<reference evidence="2 3" key="1">
    <citation type="submission" date="2014-03" db="EMBL/GenBank/DDBJ databases">
        <title>Draft genome of the hookworm Oesophagostomum dentatum.</title>
        <authorList>
            <person name="Mitreva M."/>
        </authorList>
    </citation>
    <scope>NUCLEOTIDE SEQUENCE [LARGE SCALE GENOMIC DNA]</scope>
    <source>
        <strain evidence="2 3">OD-Hann</strain>
    </source>
</reference>
<evidence type="ECO:0000313" key="2">
    <source>
        <dbReference type="EMBL" id="KHJ92163.1"/>
    </source>
</evidence>
<name>A0A0B1T3Q6_OESDE</name>
<organism evidence="2 3">
    <name type="scientific">Oesophagostomum dentatum</name>
    <name type="common">Nodular worm</name>
    <dbReference type="NCBI Taxonomy" id="61180"/>
    <lineage>
        <taxon>Eukaryota</taxon>
        <taxon>Metazoa</taxon>
        <taxon>Ecdysozoa</taxon>
        <taxon>Nematoda</taxon>
        <taxon>Chromadorea</taxon>
        <taxon>Rhabditida</taxon>
        <taxon>Rhabditina</taxon>
        <taxon>Rhabditomorpha</taxon>
        <taxon>Strongyloidea</taxon>
        <taxon>Strongylidae</taxon>
        <taxon>Oesophagostomum</taxon>
    </lineage>
</organism>
<feature type="region of interest" description="Disordered" evidence="1">
    <location>
        <begin position="125"/>
        <end position="149"/>
    </location>
</feature>
<accession>A0A0B1T3Q6</accession>
<evidence type="ECO:0000256" key="1">
    <source>
        <dbReference type="SAM" id="MobiDB-lite"/>
    </source>
</evidence>